<dbReference type="Pfam" id="PF03194">
    <property type="entry name" value="LUC7"/>
    <property type="match status" value="1"/>
</dbReference>
<organism evidence="2 3">
    <name type="scientific">Turnera subulata</name>
    <dbReference type="NCBI Taxonomy" id="218843"/>
    <lineage>
        <taxon>Eukaryota</taxon>
        <taxon>Viridiplantae</taxon>
        <taxon>Streptophyta</taxon>
        <taxon>Embryophyta</taxon>
        <taxon>Tracheophyta</taxon>
        <taxon>Spermatophyta</taxon>
        <taxon>Magnoliopsida</taxon>
        <taxon>eudicotyledons</taxon>
        <taxon>Gunneridae</taxon>
        <taxon>Pentapetalae</taxon>
        <taxon>rosids</taxon>
        <taxon>fabids</taxon>
        <taxon>Malpighiales</taxon>
        <taxon>Passifloraceae</taxon>
        <taxon>Turnera</taxon>
    </lineage>
</organism>
<dbReference type="OrthoDB" id="153872at2759"/>
<keyword evidence="3" id="KW-1185">Reference proteome</keyword>
<protein>
    <submittedName>
        <fullName evidence="2">Uncharacterized protein</fullName>
    </submittedName>
</protein>
<comment type="similarity">
    <text evidence="1">Belongs to the Luc7 family.</text>
</comment>
<dbReference type="GO" id="GO:0005685">
    <property type="term" value="C:U1 snRNP"/>
    <property type="evidence" value="ECO:0007669"/>
    <property type="project" value="InterPro"/>
</dbReference>
<name>A0A9Q0FG53_9ROSI</name>
<evidence type="ECO:0000313" key="2">
    <source>
        <dbReference type="EMBL" id="KAJ4830184.1"/>
    </source>
</evidence>
<evidence type="ECO:0000256" key="1">
    <source>
        <dbReference type="ARBA" id="ARBA00005655"/>
    </source>
</evidence>
<proteinExistence type="inferred from homology"/>
<evidence type="ECO:0000313" key="3">
    <source>
        <dbReference type="Proteomes" id="UP001141552"/>
    </source>
</evidence>
<sequence>MSSKQGMVDEAQKVMEEAEALKKTDLELRVCGICGASLSVYDSDRRLAYHFGGNLHLGYMQIREKIADLEVQV</sequence>
<dbReference type="GO" id="GO:0003729">
    <property type="term" value="F:mRNA binding"/>
    <property type="evidence" value="ECO:0007669"/>
    <property type="project" value="InterPro"/>
</dbReference>
<dbReference type="EMBL" id="JAKUCV010005710">
    <property type="protein sequence ID" value="KAJ4830184.1"/>
    <property type="molecule type" value="Genomic_DNA"/>
</dbReference>
<gene>
    <name evidence="2" type="ORF">Tsubulata_031942</name>
</gene>
<accession>A0A9Q0FG53</accession>
<dbReference type="InterPro" id="IPR004882">
    <property type="entry name" value="Luc7-rel"/>
</dbReference>
<dbReference type="GO" id="GO:0006376">
    <property type="term" value="P:mRNA splice site recognition"/>
    <property type="evidence" value="ECO:0007669"/>
    <property type="project" value="InterPro"/>
</dbReference>
<dbReference type="AlphaFoldDB" id="A0A9Q0FG53"/>
<reference evidence="2" key="1">
    <citation type="submission" date="2022-02" db="EMBL/GenBank/DDBJ databases">
        <authorList>
            <person name="Henning P.M."/>
            <person name="McCubbin A.G."/>
            <person name="Shore J.S."/>
        </authorList>
    </citation>
    <scope>NUCLEOTIDE SEQUENCE</scope>
    <source>
        <strain evidence="2">F60SS</strain>
        <tissue evidence="2">Leaves</tissue>
    </source>
</reference>
<comment type="caution">
    <text evidence="2">The sequence shown here is derived from an EMBL/GenBank/DDBJ whole genome shotgun (WGS) entry which is preliminary data.</text>
</comment>
<dbReference type="PANTHER" id="PTHR12375">
    <property type="entry name" value="RNA-BINDING PROTEIN LUC7-RELATED"/>
    <property type="match status" value="1"/>
</dbReference>
<reference evidence="2" key="2">
    <citation type="journal article" date="2023" name="Plants (Basel)">
        <title>Annotation of the Turnera subulata (Passifloraceae) Draft Genome Reveals the S-Locus Evolved after the Divergence of Turneroideae from Passifloroideae in a Stepwise Manner.</title>
        <authorList>
            <person name="Henning P.M."/>
            <person name="Roalson E.H."/>
            <person name="Mir W."/>
            <person name="McCubbin A.G."/>
            <person name="Shore J.S."/>
        </authorList>
    </citation>
    <scope>NUCLEOTIDE SEQUENCE</scope>
    <source>
        <strain evidence="2">F60SS</strain>
    </source>
</reference>
<dbReference type="Proteomes" id="UP001141552">
    <property type="component" value="Unassembled WGS sequence"/>
</dbReference>